<dbReference type="EMBL" id="BAABFL010000467">
    <property type="protein sequence ID" value="GAA4652004.1"/>
    <property type="molecule type" value="Genomic_DNA"/>
</dbReference>
<dbReference type="Proteomes" id="UP001500604">
    <property type="component" value="Unassembled WGS sequence"/>
</dbReference>
<dbReference type="PANTHER" id="PTHR33219:SF14">
    <property type="entry name" value="PROTEIN COFACTOR ASSEMBLY OF COMPLEX C SUBUNIT B CCB3, CHLOROPLASTIC-RELATED"/>
    <property type="match status" value="1"/>
</dbReference>
<keyword evidence="2" id="KW-1133">Transmembrane helix</keyword>
<sequence>MSPLTSSLSFLVETIGSLFVMAVLIRFLLQLVRADFYNPISQAIVKVTGPLLNPLRRLIPGFKGMDVAALILALLVQIVIVYLLLGIHGYIPSVIPVGQVLAISIFKLLNTLLNIYMFSLIIIAIASWVAPGSYNPALILLHQLTEPLSSRIRRVIPPVGGLDFSLMVLVILIVMIKNALPAIIPGLPGL</sequence>
<feature type="transmembrane region" description="Helical" evidence="2">
    <location>
        <begin position="155"/>
        <end position="176"/>
    </location>
</feature>
<comment type="caution">
    <text evidence="3">The sequence shown here is derived from an EMBL/GenBank/DDBJ whole genome shotgun (WGS) entry which is preliminary data.</text>
</comment>
<reference evidence="4" key="1">
    <citation type="journal article" date="2019" name="Int. J. Syst. Evol. Microbiol.">
        <title>The Global Catalogue of Microorganisms (GCM) 10K type strain sequencing project: providing services to taxonomists for standard genome sequencing and annotation.</title>
        <authorList>
            <consortium name="The Broad Institute Genomics Platform"/>
            <consortium name="The Broad Institute Genome Sequencing Center for Infectious Disease"/>
            <person name="Wu L."/>
            <person name="Ma J."/>
        </authorList>
    </citation>
    <scope>NUCLEOTIDE SEQUENCE [LARGE SCALE GENOMIC DNA]</scope>
    <source>
        <strain evidence="4">JCM 17805</strain>
    </source>
</reference>
<feature type="transmembrane region" description="Helical" evidence="2">
    <location>
        <begin position="111"/>
        <end position="134"/>
    </location>
</feature>
<protein>
    <submittedName>
        <fullName evidence="3">YggT family protein</fullName>
    </submittedName>
</protein>
<evidence type="ECO:0000313" key="3">
    <source>
        <dbReference type="EMBL" id="GAA4652004.1"/>
    </source>
</evidence>
<evidence type="ECO:0000256" key="2">
    <source>
        <dbReference type="SAM" id="Phobius"/>
    </source>
</evidence>
<dbReference type="RefSeq" id="WP_345198490.1">
    <property type="nucleotide sequence ID" value="NZ_BAABFL010000467.1"/>
</dbReference>
<dbReference type="InterPro" id="IPR003425">
    <property type="entry name" value="CCB3/YggT"/>
</dbReference>
<proteinExistence type="inferred from homology"/>
<keyword evidence="4" id="KW-1185">Reference proteome</keyword>
<dbReference type="PANTHER" id="PTHR33219">
    <property type="entry name" value="YLMG HOMOLOG PROTEIN 2, CHLOROPLASTIC"/>
    <property type="match status" value="1"/>
</dbReference>
<name>A0ABP8V990_9GAMM</name>
<keyword evidence="2" id="KW-0472">Membrane</keyword>
<keyword evidence="2" id="KW-0812">Transmembrane</keyword>
<dbReference type="Pfam" id="PF02325">
    <property type="entry name" value="CCB3_YggT"/>
    <property type="match status" value="2"/>
</dbReference>
<organism evidence="3 4">
    <name type="scientific">Kistimonas scapharcae</name>
    <dbReference type="NCBI Taxonomy" id="1036133"/>
    <lineage>
        <taxon>Bacteria</taxon>
        <taxon>Pseudomonadati</taxon>
        <taxon>Pseudomonadota</taxon>
        <taxon>Gammaproteobacteria</taxon>
        <taxon>Oceanospirillales</taxon>
        <taxon>Endozoicomonadaceae</taxon>
        <taxon>Kistimonas</taxon>
    </lineage>
</organism>
<gene>
    <name evidence="3" type="ORF">GCM10023116_42880</name>
</gene>
<evidence type="ECO:0000313" key="4">
    <source>
        <dbReference type="Proteomes" id="UP001500604"/>
    </source>
</evidence>
<evidence type="ECO:0000256" key="1">
    <source>
        <dbReference type="ARBA" id="ARBA00010894"/>
    </source>
</evidence>
<comment type="similarity">
    <text evidence="1">Belongs to the YggT family.</text>
</comment>
<accession>A0ABP8V990</accession>
<feature type="transmembrane region" description="Helical" evidence="2">
    <location>
        <begin position="6"/>
        <end position="29"/>
    </location>
</feature>
<feature type="transmembrane region" description="Helical" evidence="2">
    <location>
        <begin position="67"/>
        <end position="91"/>
    </location>
</feature>